<keyword evidence="4 7" id="KW-0442">Lipid degradation</keyword>
<feature type="domain" description="AB hydrolase-1" evidence="10">
    <location>
        <begin position="78"/>
        <end position="392"/>
    </location>
</feature>
<keyword evidence="5" id="KW-0443">Lipid metabolism</keyword>
<feature type="chain" id="PRO_5034044215" description="Lipase" evidence="9">
    <location>
        <begin position="30"/>
        <end position="433"/>
    </location>
</feature>
<dbReference type="PANTHER" id="PTHR11005">
    <property type="entry name" value="LYSOSOMAL ACID LIPASE-RELATED"/>
    <property type="match status" value="1"/>
</dbReference>
<evidence type="ECO:0000256" key="2">
    <source>
        <dbReference type="ARBA" id="ARBA00022729"/>
    </source>
</evidence>
<dbReference type="InterPro" id="IPR025483">
    <property type="entry name" value="Lipase_euk"/>
</dbReference>
<dbReference type="GO" id="GO:0016042">
    <property type="term" value="P:lipid catabolic process"/>
    <property type="evidence" value="ECO:0007669"/>
    <property type="project" value="UniProtKB-KW"/>
</dbReference>
<dbReference type="AlphaFoldDB" id="A0A8D8LVX3"/>
<dbReference type="FunFam" id="3.40.50.1820:FF:000057">
    <property type="entry name" value="Lipase"/>
    <property type="match status" value="1"/>
</dbReference>
<feature type="active site" description="Charge relay system" evidence="8">
    <location>
        <position position="355"/>
    </location>
</feature>
<evidence type="ECO:0000256" key="4">
    <source>
        <dbReference type="ARBA" id="ARBA00022963"/>
    </source>
</evidence>
<evidence type="ECO:0000256" key="1">
    <source>
        <dbReference type="ARBA" id="ARBA00010701"/>
    </source>
</evidence>
<evidence type="ECO:0000256" key="3">
    <source>
        <dbReference type="ARBA" id="ARBA00022801"/>
    </source>
</evidence>
<dbReference type="PIRSF" id="PIRSF000862">
    <property type="entry name" value="Steryl_ester_lip"/>
    <property type="match status" value="1"/>
</dbReference>
<name>A0A8D8LVX3_9HEMI</name>
<evidence type="ECO:0000313" key="11">
    <source>
        <dbReference type="EMBL" id="CAG6617344.1"/>
    </source>
</evidence>
<feature type="active site" description="Charge relay system" evidence="8">
    <location>
        <position position="386"/>
    </location>
</feature>
<dbReference type="InterPro" id="IPR000073">
    <property type="entry name" value="AB_hydrolase_1"/>
</dbReference>
<dbReference type="Pfam" id="PF00561">
    <property type="entry name" value="Abhydrolase_1"/>
    <property type="match status" value="1"/>
</dbReference>
<evidence type="ECO:0000256" key="6">
    <source>
        <dbReference type="ARBA" id="ARBA00023180"/>
    </source>
</evidence>
<feature type="signal peptide" evidence="9">
    <location>
        <begin position="1"/>
        <end position="29"/>
    </location>
</feature>
<evidence type="ECO:0000256" key="7">
    <source>
        <dbReference type="PIRNR" id="PIRNR000862"/>
    </source>
</evidence>
<evidence type="ECO:0000259" key="10">
    <source>
        <dbReference type="Pfam" id="PF00561"/>
    </source>
</evidence>
<dbReference type="EMBL" id="HBUF01038504">
    <property type="protein sequence ID" value="CAG6617344.1"/>
    <property type="molecule type" value="Transcribed_RNA"/>
</dbReference>
<feature type="active site" description="Nucleophile" evidence="8">
    <location>
        <position position="173"/>
    </location>
</feature>
<proteinExistence type="inferred from homology"/>
<keyword evidence="6" id="KW-0325">Glycoprotein</keyword>
<dbReference type="Gene3D" id="3.40.50.1820">
    <property type="entry name" value="alpha/beta hydrolase"/>
    <property type="match status" value="1"/>
</dbReference>
<keyword evidence="2 9" id="KW-0732">Signal</keyword>
<keyword evidence="3 7" id="KW-0378">Hydrolase</keyword>
<dbReference type="GO" id="GO:0016788">
    <property type="term" value="F:hydrolase activity, acting on ester bonds"/>
    <property type="evidence" value="ECO:0007669"/>
    <property type="project" value="InterPro"/>
</dbReference>
<dbReference type="SUPFAM" id="SSF53474">
    <property type="entry name" value="alpha/beta-Hydrolases"/>
    <property type="match status" value="1"/>
</dbReference>
<dbReference type="InterPro" id="IPR029058">
    <property type="entry name" value="AB_hydrolase_fold"/>
</dbReference>
<evidence type="ECO:0000256" key="9">
    <source>
        <dbReference type="SAM" id="SignalP"/>
    </source>
</evidence>
<sequence length="433" mass="49142">MELSQTTTLSRSPMTLVCVYLVLLSPVQPATIFSSIEKVGNITTAELITGFGYPVERHTVESKDGFLLNMFRIPKSGPAVLFTHGILLATDTWVLRGPKHDLAFMLSDLGYDVWLADTRGNCYSHKHKTLNDTDEKFWDFSFDEMGTFDVPALIDYILERKPRHKKLFYIGHSLGSTMFFAMCNTRPEYNDKIHLMIALAPAVYFNKLLFLPDNASMMTARSMRMALRIAKDGLATHELLPRSRMTVGTARTICGPNAITLPLCHFIIAAFFGISHPGDMGQIERRYVGNYTSVIPSGTSIKTFDHLMQLALSRKFHSYDYGPKGNMERYGSRKPLQHNLVVVKAPTALFYSRGDMLVPHKNVERLGSELSNLVSLDLVSKSTFNHMDFIWGKDARKMVFERAISLMESHRPRDAKAIYQEMQRQRNKTLLKP</sequence>
<reference evidence="11" key="1">
    <citation type="submission" date="2021-05" db="EMBL/GenBank/DDBJ databases">
        <authorList>
            <person name="Alioto T."/>
            <person name="Alioto T."/>
            <person name="Gomez Garrido J."/>
        </authorList>
    </citation>
    <scope>NUCLEOTIDE SEQUENCE</scope>
</reference>
<evidence type="ECO:0000256" key="8">
    <source>
        <dbReference type="PIRSR" id="PIRSR000862-1"/>
    </source>
</evidence>
<protein>
    <recommendedName>
        <fullName evidence="7">Lipase</fullName>
    </recommendedName>
</protein>
<comment type="similarity">
    <text evidence="1 7">Belongs to the AB hydrolase superfamily. Lipase family.</text>
</comment>
<evidence type="ECO:0000256" key="5">
    <source>
        <dbReference type="ARBA" id="ARBA00023098"/>
    </source>
</evidence>
<organism evidence="11">
    <name type="scientific">Cacopsylla melanoneura</name>
    <dbReference type="NCBI Taxonomy" id="428564"/>
    <lineage>
        <taxon>Eukaryota</taxon>
        <taxon>Metazoa</taxon>
        <taxon>Ecdysozoa</taxon>
        <taxon>Arthropoda</taxon>
        <taxon>Hexapoda</taxon>
        <taxon>Insecta</taxon>
        <taxon>Pterygota</taxon>
        <taxon>Neoptera</taxon>
        <taxon>Paraneoptera</taxon>
        <taxon>Hemiptera</taxon>
        <taxon>Sternorrhyncha</taxon>
        <taxon>Psylloidea</taxon>
        <taxon>Psyllidae</taxon>
        <taxon>Psyllinae</taxon>
        <taxon>Cacopsylla</taxon>
    </lineage>
</organism>
<accession>A0A8D8LVX3</accession>